<evidence type="ECO:0000313" key="5">
    <source>
        <dbReference type="Proteomes" id="UP001597178"/>
    </source>
</evidence>
<proteinExistence type="predicted"/>
<dbReference type="Gene3D" id="3.40.80.10">
    <property type="entry name" value="Peptidoglycan recognition protein-like"/>
    <property type="match status" value="1"/>
</dbReference>
<dbReference type="Proteomes" id="UP001597178">
    <property type="component" value="Unassembled WGS sequence"/>
</dbReference>
<name>A0ABW3ZZE7_9BACI</name>
<protein>
    <recommendedName>
        <fullName evidence="2">Autolysin</fullName>
    </recommendedName>
    <alternativeName>
        <fullName evidence="1">Cell wall hydrolase</fullName>
    </alternativeName>
</protein>
<organism evidence="4 5">
    <name type="scientific">Lentibacillus salinarum</name>
    <dbReference type="NCBI Taxonomy" id="446820"/>
    <lineage>
        <taxon>Bacteria</taxon>
        <taxon>Bacillati</taxon>
        <taxon>Bacillota</taxon>
        <taxon>Bacilli</taxon>
        <taxon>Bacillales</taxon>
        <taxon>Bacillaceae</taxon>
        <taxon>Lentibacillus</taxon>
    </lineage>
</organism>
<evidence type="ECO:0000256" key="1">
    <source>
        <dbReference type="ARBA" id="ARBA00030881"/>
    </source>
</evidence>
<dbReference type="EMBL" id="JBHTNH010000061">
    <property type="protein sequence ID" value="MFD1363699.1"/>
    <property type="molecule type" value="Genomic_DNA"/>
</dbReference>
<evidence type="ECO:0000256" key="2">
    <source>
        <dbReference type="ARBA" id="ARBA00032390"/>
    </source>
</evidence>
<evidence type="ECO:0000313" key="4">
    <source>
        <dbReference type="EMBL" id="MFD1363699.1"/>
    </source>
</evidence>
<keyword evidence="5" id="KW-1185">Reference proteome</keyword>
<accession>A0ABW3ZZE7</accession>
<reference evidence="5" key="1">
    <citation type="journal article" date="2019" name="Int. J. Syst. Evol. Microbiol.">
        <title>The Global Catalogue of Microorganisms (GCM) 10K type strain sequencing project: providing services to taxonomists for standard genome sequencing and annotation.</title>
        <authorList>
            <consortium name="The Broad Institute Genomics Platform"/>
            <consortium name="The Broad Institute Genome Sequencing Center for Infectious Disease"/>
            <person name="Wu L."/>
            <person name="Ma J."/>
        </authorList>
    </citation>
    <scope>NUCLEOTIDE SEQUENCE [LARGE SCALE GENOMIC DNA]</scope>
    <source>
        <strain evidence="5">CCUG 54822</strain>
    </source>
</reference>
<dbReference type="CDD" id="cd06583">
    <property type="entry name" value="PGRP"/>
    <property type="match status" value="1"/>
</dbReference>
<dbReference type="InterPro" id="IPR036505">
    <property type="entry name" value="Amidase/PGRP_sf"/>
</dbReference>
<dbReference type="SUPFAM" id="SSF55846">
    <property type="entry name" value="N-acetylmuramoyl-L-alanine amidase-like"/>
    <property type="match status" value="1"/>
</dbReference>
<feature type="domain" description="N-acetylmuramoyl-L-alanine amidase" evidence="3">
    <location>
        <begin position="117"/>
        <end position="258"/>
    </location>
</feature>
<comment type="caution">
    <text evidence="4">The sequence shown here is derived from an EMBL/GenBank/DDBJ whole genome shotgun (WGS) entry which is preliminary data.</text>
</comment>
<dbReference type="Gene3D" id="2.30.30.170">
    <property type="match status" value="10"/>
</dbReference>
<dbReference type="InterPro" id="IPR038200">
    <property type="entry name" value="GW_dom_sf"/>
</dbReference>
<dbReference type="InterPro" id="IPR002502">
    <property type="entry name" value="Amidase_domain"/>
</dbReference>
<evidence type="ECO:0000259" key="3">
    <source>
        <dbReference type="SMART" id="SM00644"/>
    </source>
</evidence>
<gene>
    <name evidence="4" type="ORF">ACFQ4A_19015</name>
</gene>
<dbReference type="SMART" id="SM00644">
    <property type="entry name" value="Ami_2"/>
    <property type="match status" value="1"/>
</dbReference>
<dbReference type="RefSeq" id="WP_382402940.1">
    <property type="nucleotide sequence ID" value="NZ_JBHTNH010000061.1"/>
</dbReference>
<sequence length="1068" mass="122060">MRKTVILVVSLLFIALFLPVIIFAEEHSNDTDGTEIEKGTEVYGEDISELSEEELQYIPKGWRDGEFESRHETEEDLDKEAQENFGKQTFSIMSVYPDVNDYIDNMDPVNVAYEHNSDFTEFNYRNGHGAVEGVVAHETANSHSTIRNEIDYMSRNHHNAFVHAFVDHNNIIEIHPTDLGAWGAGRHANERFVHVELVRVNTFDQFAKSINNYSDYIASILYKYNLGVTSADNNGKGTLWSHRAVSEHLGGTTHVDPHGYFAKWDYNWNDYVDLVTQKYNKLVQSKKANTSKLGRLKSSGAYLYDDPTDPNNRSKSGNENMKKVFFIKAEAKVNGNQYYLISDEPSSKRGTVGWVRGKDLKTHVHKAVNNKEKTLYFKGEGAAYKKAWDRSENKVYDDSDFADFKYEPFNIHKTETVGNNTWYRGYHNGEILWVHESHLTTREESKTSRLGQIEDEEATIYPDMDQPALTKKAGAEYTDSVYFIKKQMEVSEEKLYLISDDPSSKNGTIGWVNANVMKTHSHAGVDKKQKTFYFKEKDNINIYDRIWGGTGNLMTGDAQLQGQKLSVNLTEKVGKNNIWYRGKINGENVWIHESHLNKSEESSTSRLGQIKNPDINIYKELGNPDAVENAGNSRVDMVYFIKKQTKIGNKLYYLISEQPSVKNGTVGWVSSDDIETHTHKGVDKRKKTLYFKDKDNINVYDHAWGGAKDRRIESALLQGQKFSVNLTEKVGENNIWYRGEINGKSAWVHESHLNKSEESSTSRLGQIKNPEVNIYKEMGNPDAVENAGNSRVGKVYFIKKQTKIGSKLYYLISEEPSAKNGAVGWISSDDIKTHTHAGVDKKQKTFYIKDKDNIKAYDHAWGGAKDQMIEDVQLQGQEFNVHLTEKVGGTIWYRGELNDENVWVHESDLFQIEKSSTSRLGQIYNAEVSVYQDLTNFRSAEKAGSERTNKVYFIKEQAEVGEKLFYQVSEEPSSGTVGWINSSDIKTYSHAGVDKKKKTFNFKQKEHINIYDRVWGGIKNLKNEDAQLQGQKFKVNLTEKVGNNNMWYRGNLNDGEEVWVHESHLESQ</sequence>